<accession>A0A0G0C9W1</accession>
<dbReference type="EMBL" id="LBQH01000006">
    <property type="protein sequence ID" value="KKP77983.1"/>
    <property type="molecule type" value="Genomic_DNA"/>
</dbReference>
<comment type="caution">
    <text evidence="3">The sequence shown here is derived from an EMBL/GenBank/DDBJ whole genome shotgun (WGS) entry which is preliminary data.</text>
</comment>
<evidence type="ECO:0000256" key="1">
    <source>
        <dbReference type="SAM" id="Coils"/>
    </source>
</evidence>
<evidence type="ECO:0000256" key="2">
    <source>
        <dbReference type="SAM" id="MobiDB-lite"/>
    </source>
</evidence>
<feature type="coiled-coil region" evidence="1">
    <location>
        <begin position="103"/>
        <end position="137"/>
    </location>
</feature>
<organism evidence="3 4">
    <name type="scientific">candidate division WS6 bacterium GW2011_GWF1_35_23</name>
    <dbReference type="NCBI Taxonomy" id="1619097"/>
    <lineage>
        <taxon>Bacteria</taxon>
        <taxon>Candidatus Dojkabacteria</taxon>
    </lineage>
</organism>
<name>A0A0G0C9W1_9BACT</name>
<reference evidence="3 4" key="1">
    <citation type="journal article" date="2015" name="Nature">
        <title>rRNA introns, odd ribosomes, and small enigmatic genomes across a large radiation of phyla.</title>
        <authorList>
            <person name="Brown C.T."/>
            <person name="Hug L.A."/>
            <person name="Thomas B.C."/>
            <person name="Sharon I."/>
            <person name="Castelle C.J."/>
            <person name="Singh A."/>
            <person name="Wilkins M.J."/>
            <person name="Williams K.H."/>
            <person name="Banfield J.F."/>
        </authorList>
    </citation>
    <scope>NUCLEOTIDE SEQUENCE [LARGE SCALE GENOMIC DNA]</scope>
</reference>
<proteinExistence type="predicted"/>
<gene>
    <name evidence="3" type="ORF">UR73_C0006G0011</name>
</gene>
<dbReference type="AlphaFoldDB" id="A0A0G0C9W1"/>
<evidence type="ECO:0000313" key="4">
    <source>
        <dbReference type="Proteomes" id="UP000034816"/>
    </source>
</evidence>
<sequence length="187" mass="21738">MKNVDVPMWDKGDSTDSYSKGGGSMFSDFESLSDKIPMIEEVYEKVLGRKPSSRELSLYKYSVLKREEITKKLLNSDEHKEIVEKGRTYPELEERERLAMSNILKLKHGIDDMKEEHDELKNILNEKNKIIEGLREEKVAPYINGELPTDKYNTYYNSNEGISTVNNPVKKESFLDKLYKFLKSLSN</sequence>
<keyword evidence="1" id="KW-0175">Coiled coil</keyword>
<feature type="region of interest" description="Disordered" evidence="2">
    <location>
        <begin position="1"/>
        <end position="22"/>
    </location>
</feature>
<evidence type="ECO:0000313" key="3">
    <source>
        <dbReference type="EMBL" id="KKP77983.1"/>
    </source>
</evidence>
<dbReference type="Proteomes" id="UP000034816">
    <property type="component" value="Unassembled WGS sequence"/>
</dbReference>
<protein>
    <submittedName>
        <fullName evidence="3">Uncharacterized protein</fullName>
    </submittedName>
</protein>